<feature type="coiled-coil region" evidence="1">
    <location>
        <begin position="489"/>
        <end position="519"/>
    </location>
</feature>
<reference evidence="3" key="1">
    <citation type="submission" date="2023-01" db="EMBL/GenBank/DDBJ databases">
        <title>The chitinases involved in constricting ring structure development in the nematode-trapping fungus Drechslerella dactyloides.</title>
        <authorList>
            <person name="Wang R."/>
            <person name="Zhang L."/>
            <person name="Tang P."/>
            <person name="Li S."/>
            <person name="Liang L."/>
        </authorList>
    </citation>
    <scope>NUCLEOTIDE SEQUENCE</scope>
    <source>
        <strain evidence="3">YMF1.00031</strain>
    </source>
</reference>
<feature type="region of interest" description="Disordered" evidence="2">
    <location>
        <begin position="342"/>
        <end position="378"/>
    </location>
</feature>
<feature type="region of interest" description="Disordered" evidence="2">
    <location>
        <begin position="424"/>
        <end position="455"/>
    </location>
</feature>
<evidence type="ECO:0000313" key="3">
    <source>
        <dbReference type="EMBL" id="KAJ6263917.1"/>
    </source>
</evidence>
<keyword evidence="4" id="KW-1185">Reference proteome</keyword>
<feature type="compositionally biased region" description="Low complexity" evidence="2">
    <location>
        <begin position="880"/>
        <end position="890"/>
    </location>
</feature>
<feature type="compositionally biased region" description="Polar residues" evidence="2">
    <location>
        <begin position="365"/>
        <end position="378"/>
    </location>
</feature>
<sequence>MSPTVWWKSRRTASKSPASSRNSDSSKSQTSTGAIRDVDGKLCQVDLHPEFHVPTPDGTYDTPDQYPGSSQPLQRGSGSHSRSFDPTPPSDRPASLAADGSQSIAGSHKSQMPPLRTALSRASSIYSVEQSTRPLSPQSDPEPSSFGSLYEAIRKLGLGAHQDATCLSVASGASVISPRRIMSPASNADSVLSLDDWLAIPLLIADDYLEQTQPLLSADDDMEQTRALLSAGGGGMEQTRPLLSADDYMEQIQDLLPGAGLEKPPSSPEDNQVGCDEVVNEKREQLPAEPNSTDEIPRSRSSSMEVNVDAPDRFPKHGPIKLPSLRLVLTPYPHVVQTPTFRQASVERDSRDDDLSVSRDGVSENGLTQSGATENRSQASLWGSMGSTFVNEIPAFEPLPAIEILGQTAFSDITEYLCQGSRRNSEARSLTHSHPSGHDNNHDGSSGDAGDDATTAVAGDELTPEDEISRLKEDAQLARAKAMNFQTILQRTSQRFVDLQNENMELQRQLTDLREHQELLHRTLASSNMDARETSRTDDETRTKGAKKHAKEIKRLKAEVKNLTRELEAREAECDMLMGEALKFGTGVLQRVDPGGNGSGGYCSISADAEAGDLKISPMWDFGSSSEDSQAKKDGNGADPLEKCLMGSRFAPKPIDFPVHSEQLLTKAKAPSEGATRSVPSGKRAQSVDSTSPKGETKTARKKRRRRERAAKQLAELEAAKVSHLSAPKQNLKTTQASVTAQKPGRENTAVAASAKSGVSLQNTTAKSTPAAGPFSGFAKAPPTGPRNVQSSGFGGPNFRVNGCAGFGGIFNGSFGAPGTTQHQHQRNSSKSGGFGGEFNNQFNAQKVNFGFSGNDSGKASSPAPPRVNKGPQTKARAQPNAFSNSSFSSPPAFGNVQGANIGFGSPTFNPFSDNKQLSNVSSPTSGAFSIGSHNPPFNVQSFGFHAGQTGGFGSNNTKFGALVNQTIPTAFSNQGGFGSSIVPAFGQTTPLGGLPQMGQHGAGFGGPAGFTSNGQGLGTFGDQGSGGFGTTQTGGNVFGNSPFAGFGAPQNSGSVVPGGGKFGPPPAGAFGSQRLTAFAPLAQPMAFQPSAIGAGASSTPQLSRGQKKQPRSTAPFQTEVEAVDSMPPPLVFRIGGRDFSADINKIMSSNHKSIYGDDEITPPKKPVVGASTSLAGPGHEYTIRNLEEAVREALGQKSYYSSSDSSGPGIMIRNLMTEEGFKKAWEGTKGTEKQRLQQMFRILVENDFKRQKAYVRGQIDETDVYIANMDPAHRAAIEREKLERERRDNADKRGRKKMIHAEENYKEGLRRKLHDEMGFLGENSKSPKVQQSGIKPVHAPTAAAKGSRKSTPKPSQGTPQSQRIVNAPGGPKKDAVESTFTSFPTSCGFDQAPSKSSTNQGPSKLAASRWATGTTTQPTNTPMEIVVEKATPTGAIEAEYSQLQARMSELGYLIDIWLNQHNGLVEQPLSGHTAGCGAYSCELMKGLWEMKGEKEKKAEEIVLLESKYKLEDPAVLSLQRLILSAENDGDL</sequence>
<feature type="region of interest" description="Disordered" evidence="2">
    <location>
        <begin position="618"/>
        <end position="644"/>
    </location>
</feature>
<feature type="compositionally biased region" description="Polar residues" evidence="2">
    <location>
        <begin position="1324"/>
        <end position="1334"/>
    </location>
</feature>
<feature type="region of interest" description="Disordered" evidence="2">
    <location>
        <begin position="1278"/>
        <end position="1420"/>
    </location>
</feature>
<feature type="compositionally biased region" description="Basic and acidic residues" evidence="2">
    <location>
        <begin position="345"/>
        <end position="357"/>
    </location>
</feature>
<feature type="compositionally biased region" description="Basic and acidic residues" evidence="2">
    <location>
        <begin position="530"/>
        <end position="543"/>
    </location>
</feature>
<feature type="compositionally biased region" description="Basic and acidic residues" evidence="2">
    <location>
        <begin position="629"/>
        <end position="642"/>
    </location>
</feature>
<dbReference type="EMBL" id="JAQGDS010000001">
    <property type="protein sequence ID" value="KAJ6263917.1"/>
    <property type="molecule type" value="Genomic_DNA"/>
</dbReference>
<feature type="compositionally biased region" description="Polar residues" evidence="2">
    <location>
        <begin position="1353"/>
        <end position="1365"/>
    </location>
</feature>
<protein>
    <submittedName>
        <fullName evidence="3">Uncharacterized protein</fullName>
    </submittedName>
</protein>
<feature type="compositionally biased region" description="Basic and acidic residues" evidence="2">
    <location>
        <begin position="1300"/>
        <end position="1318"/>
    </location>
</feature>
<feature type="compositionally biased region" description="Polar residues" evidence="2">
    <location>
        <begin position="728"/>
        <end position="741"/>
    </location>
</feature>
<gene>
    <name evidence="3" type="ORF">Dda_0054</name>
</gene>
<feature type="compositionally biased region" description="Polar residues" evidence="2">
    <location>
        <begin position="757"/>
        <end position="768"/>
    </location>
</feature>
<feature type="region of interest" description="Disordered" evidence="2">
    <location>
        <begin position="1092"/>
        <end position="1122"/>
    </location>
</feature>
<feature type="region of interest" description="Disordered" evidence="2">
    <location>
        <begin position="528"/>
        <end position="549"/>
    </location>
</feature>
<dbReference type="Proteomes" id="UP001221413">
    <property type="component" value="Unassembled WGS sequence"/>
</dbReference>
<feature type="compositionally biased region" description="Polar residues" evidence="2">
    <location>
        <begin position="1394"/>
        <end position="1403"/>
    </location>
</feature>
<proteinExistence type="predicted"/>
<feature type="region of interest" description="Disordered" evidence="2">
    <location>
        <begin position="1"/>
        <end position="116"/>
    </location>
</feature>
<feature type="compositionally biased region" description="Basic and acidic residues" evidence="2">
    <location>
        <begin position="1278"/>
        <end position="1293"/>
    </location>
</feature>
<feature type="compositionally biased region" description="Polar residues" evidence="2">
    <location>
        <begin position="67"/>
        <end position="81"/>
    </location>
</feature>
<feature type="compositionally biased region" description="Basic residues" evidence="2">
    <location>
        <begin position="700"/>
        <end position="709"/>
    </location>
</feature>
<feature type="compositionally biased region" description="Polar residues" evidence="2">
    <location>
        <begin position="819"/>
        <end position="832"/>
    </location>
</feature>
<evidence type="ECO:0000256" key="2">
    <source>
        <dbReference type="SAM" id="MobiDB-lite"/>
    </source>
</evidence>
<accession>A0AAD6NMR8</accession>
<feature type="compositionally biased region" description="Polar residues" evidence="2">
    <location>
        <begin position="290"/>
        <end position="305"/>
    </location>
</feature>
<evidence type="ECO:0000256" key="1">
    <source>
        <dbReference type="SAM" id="Coils"/>
    </source>
</evidence>
<feature type="region of interest" description="Disordered" evidence="2">
    <location>
        <begin position="667"/>
        <end position="775"/>
    </location>
</feature>
<feature type="region of interest" description="Disordered" evidence="2">
    <location>
        <begin position="281"/>
        <end position="315"/>
    </location>
</feature>
<feature type="compositionally biased region" description="Polar residues" evidence="2">
    <location>
        <begin position="14"/>
        <end position="33"/>
    </location>
</feature>
<feature type="compositionally biased region" description="Polar residues" evidence="2">
    <location>
        <begin position="100"/>
        <end position="110"/>
    </location>
</feature>
<feature type="region of interest" description="Disordered" evidence="2">
    <location>
        <begin position="816"/>
        <end position="890"/>
    </location>
</feature>
<evidence type="ECO:0000313" key="4">
    <source>
        <dbReference type="Proteomes" id="UP001221413"/>
    </source>
</evidence>
<feature type="compositionally biased region" description="Low complexity" evidence="2">
    <location>
        <begin position="443"/>
        <end position="455"/>
    </location>
</feature>
<keyword evidence="1" id="KW-0175">Coiled coil</keyword>
<comment type="caution">
    <text evidence="3">The sequence shown here is derived from an EMBL/GenBank/DDBJ whole genome shotgun (WGS) entry which is preliminary data.</text>
</comment>
<organism evidence="3 4">
    <name type="scientific">Drechslerella dactyloides</name>
    <name type="common">Nematode-trapping fungus</name>
    <name type="synonym">Arthrobotrys dactyloides</name>
    <dbReference type="NCBI Taxonomy" id="74499"/>
    <lineage>
        <taxon>Eukaryota</taxon>
        <taxon>Fungi</taxon>
        <taxon>Dikarya</taxon>
        <taxon>Ascomycota</taxon>
        <taxon>Pezizomycotina</taxon>
        <taxon>Orbiliomycetes</taxon>
        <taxon>Orbiliales</taxon>
        <taxon>Orbiliaceae</taxon>
        <taxon>Drechslerella</taxon>
    </lineage>
</organism>
<name>A0AAD6NMR8_DREDA</name>